<dbReference type="RefSeq" id="WP_114516348.1">
    <property type="nucleotide sequence ID" value="NZ_CP089334.1"/>
</dbReference>
<organism evidence="5 8">
    <name type="scientific">Eggerthella lenta</name>
    <name type="common">Eubacterium lentum</name>
    <dbReference type="NCBI Taxonomy" id="84112"/>
    <lineage>
        <taxon>Bacteria</taxon>
        <taxon>Bacillati</taxon>
        <taxon>Actinomycetota</taxon>
        <taxon>Coriobacteriia</taxon>
        <taxon>Eggerthellales</taxon>
        <taxon>Eggerthellaceae</taxon>
        <taxon>Eggerthella</taxon>
    </lineage>
</organism>
<evidence type="ECO:0000313" key="5">
    <source>
        <dbReference type="EMBL" id="RDB70035.1"/>
    </source>
</evidence>
<dbReference type="PANTHER" id="PTHR42939">
    <property type="entry name" value="ABC TRANSPORTER ATP-BINDING PROTEIN ALBC-RELATED"/>
    <property type="match status" value="1"/>
</dbReference>
<dbReference type="Gene3D" id="3.40.50.300">
    <property type="entry name" value="P-loop containing nucleotide triphosphate hydrolases"/>
    <property type="match status" value="1"/>
</dbReference>
<dbReference type="InterPro" id="IPR003439">
    <property type="entry name" value="ABC_transporter-like_ATP-bd"/>
</dbReference>
<evidence type="ECO:0000313" key="6">
    <source>
        <dbReference type="EMBL" id="RDB80192.1"/>
    </source>
</evidence>
<protein>
    <submittedName>
        <fullName evidence="5">ABC transporter</fullName>
    </submittedName>
</protein>
<dbReference type="SMART" id="SM00382">
    <property type="entry name" value="AAA"/>
    <property type="match status" value="1"/>
</dbReference>
<dbReference type="PROSITE" id="PS50893">
    <property type="entry name" value="ABC_TRANSPORTER_2"/>
    <property type="match status" value="1"/>
</dbReference>
<comment type="caution">
    <text evidence="5">The sequence shown here is derived from an EMBL/GenBank/DDBJ whole genome shotgun (WGS) entry which is preliminary data.</text>
</comment>
<evidence type="ECO:0000256" key="2">
    <source>
        <dbReference type="ARBA" id="ARBA00022741"/>
    </source>
</evidence>
<evidence type="ECO:0000256" key="3">
    <source>
        <dbReference type="ARBA" id="ARBA00022840"/>
    </source>
</evidence>
<dbReference type="EMBL" id="PPTX01000007">
    <property type="protein sequence ID" value="RDB80192.1"/>
    <property type="molecule type" value="Genomic_DNA"/>
</dbReference>
<dbReference type="GO" id="GO:0016887">
    <property type="term" value="F:ATP hydrolysis activity"/>
    <property type="evidence" value="ECO:0007669"/>
    <property type="project" value="InterPro"/>
</dbReference>
<keyword evidence="3" id="KW-0067">ATP-binding</keyword>
<dbReference type="EMBL" id="PPTU01000011">
    <property type="protein sequence ID" value="RDB70035.1"/>
    <property type="molecule type" value="Genomic_DNA"/>
</dbReference>
<accession>A0A369MHF1</accession>
<sequence>MNDLLRIRSLSKHYDGFDLRNVDLTVPAGSVVGFIGSNGAGKTTTIKAILGLIYPDAGSIELLGQNVGEHAGSKAIKDAKQRTGVVFDTCSFPEEMTVASVGKLMSYSYDSWSPADFEQRLAQFQLPKSKTVKDLSRGMSMKLSLACALAHDPDLLILDEATAGLDPLAREEALDILRGYMRDERHGILMSSHITSDLEKIADYIVCIDAGRIVFAVEKDTITDLAGIAHCRATDYERIAESGFFAPGELRSMRHPYGIDVLAPDRFAFAENFKNIPVDKADIDVYMGMMLKGEVR</sequence>
<dbReference type="SUPFAM" id="SSF52540">
    <property type="entry name" value="P-loop containing nucleoside triphosphate hydrolases"/>
    <property type="match status" value="1"/>
</dbReference>
<dbReference type="InterPro" id="IPR003593">
    <property type="entry name" value="AAA+_ATPase"/>
</dbReference>
<evidence type="ECO:0000256" key="1">
    <source>
        <dbReference type="ARBA" id="ARBA00022448"/>
    </source>
</evidence>
<reference evidence="7 8" key="1">
    <citation type="journal article" date="2018" name="Elife">
        <title>Discovery and characterization of a prevalent human gut bacterial enzyme sufficient for the inactivation of a family of plant toxins.</title>
        <authorList>
            <person name="Koppel N."/>
            <person name="Bisanz J.E."/>
            <person name="Pandelia M.E."/>
            <person name="Turnbaugh P.J."/>
            <person name="Balskus E.P."/>
        </authorList>
    </citation>
    <scope>NUCLEOTIDE SEQUENCE [LARGE SCALE GENOMIC DNA]</scope>
    <source>
        <strain evidence="6 7">MR1 #12</strain>
        <strain evidence="5 8">W1 BHI 6</strain>
    </source>
</reference>
<feature type="domain" description="ABC transporter" evidence="4">
    <location>
        <begin position="5"/>
        <end position="235"/>
    </location>
</feature>
<dbReference type="Pfam" id="PF00005">
    <property type="entry name" value="ABC_tran"/>
    <property type="match status" value="1"/>
</dbReference>
<dbReference type="CDD" id="cd03230">
    <property type="entry name" value="ABC_DR_subfamily_A"/>
    <property type="match status" value="1"/>
</dbReference>
<dbReference type="PANTHER" id="PTHR42939:SF3">
    <property type="entry name" value="ABC TRANSPORTER ATP-BINDING COMPONENT"/>
    <property type="match status" value="1"/>
</dbReference>
<dbReference type="Proteomes" id="UP000253752">
    <property type="component" value="Unassembled WGS sequence"/>
</dbReference>
<dbReference type="GO" id="GO:0005524">
    <property type="term" value="F:ATP binding"/>
    <property type="evidence" value="ECO:0007669"/>
    <property type="project" value="UniProtKB-KW"/>
</dbReference>
<dbReference type="Proteomes" id="UP000253970">
    <property type="component" value="Unassembled WGS sequence"/>
</dbReference>
<name>A0A369MHF1_EGGLN</name>
<keyword evidence="2" id="KW-0547">Nucleotide-binding</keyword>
<proteinExistence type="predicted"/>
<evidence type="ECO:0000313" key="7">
    <source>
        <dbReference type="Proteomes" id="UP000253752"/>
    </source>
</evidence>
<dbReference type="AlphaFoldDB" id="A0A369MHF1"/>
<evidence type="ECO:0000313" key="8">
    <source>
        <dbReference type="Proteomes" id="UP000253970"/>
    </source>
</evidence>
<evidence type="ECO:0000259" key="4">
    <source>
        <dbReference type="PROSITE" id="PS50893"/>
    </source>
</evidence>
<keyword evidence="1" id="KW-0813">Transport</keyword>
<dbReference type="InterPro" id="IPR051782">
    <property type="entry name" value="ABC_Transporter_VariousFunc"/>
</dbReference>
<dbReference type="InterPro" id="IPR027417">
    <property type="entry name" value="P-loop_NTPase"/>
</dbReference>
<gene>
    <name evidence="6" type="ORF">C1872_06015</name>
    <name evidence="5" type="ORF">C1875_08590</name>
</gene>